<evidence type="ECO:0000313" key="3">
    <source>
        <dbReference type="Proteomes" id="UP000192418"/>
    </source>
</evidence>
<protein>
    <submittedName>
        <fullName evidence="2">Uncharacterized protein</fullName>
    </submittedName>
</protein>
<keyword evidence="3" id="KW-1185">Reference proteome</keyword>
<keyword evidence="1" id="KW-0472">Membrane</keyword>
<keyword evidence="1" id="KW-1133">Transmembrane helix</keyword>
<dbReference type="RefSeq" id="WP_084067479.1">
    <property type="nucleotide sequence ID" value="NZ_FWXY01000005.1"/>
</dbReference>
<name>A0A1W2AG39_9BACT</name>
<feature type="transmembrane region" description="Helical" evidence="1">
    <location>
        <begin position="12"/>
        <end position="33"/>
    </location>
</feature>
<keyword evidence="1" id="KW-0812">Transmembrane</keyword>
<accession>A0A1W2AG39</accession>
<dbReference type="EMBL" id="FWXY01000005">
    <property type="protein sequence ID" value="SMC59208.1"/>
    <property type="molecule type" value="Genomic_DNA"/>
</dbReference>
<reference evidence="2 3" key="1">
    <citation type="submission" date="2017-04" db="EMBL/GenBank/DDBJ databases">
        <authorList>
            <person name="Afonso C.L."/>
            <person name="Miller P.J."/>
            <person name="Scott M.A."/>
            <person name="Spackman E."/>
            <person name="Goraichik I."/>
            <person name="Dimitrov K.M."/>
            <person name="Suarez D.L."/>
            <person name="Swayne D.E."/>
        </authorList>
    </citation>
    <scope>NUCLEOTIDE SEQUENCE [LARGE SCALE GENOMIC DNA]</scope>
    <source>
        <strain evidence="2 3">DSM 3385</strain>
    </source>
</reference>
<proteinExistence type="predicted"/>
<feature type="transmembrane region" description="Helical" evidence="1">
    <location>
        <begin position="96"/>
        <end position="116"/>
    </location>
</feature>
<organism evidence="2 3">
    <name type="scientific">Desulfocicer vacuolatum DSM 3385</name>
    <dbReference type="NCBI Taxonomy" id="1121400"/>
    <lineage>
        <taxon>Bacteria</taxon>
        <taxon>Pseudomonadati</taxon>
        <taxon>Thermodesulfobacteriota</taxon>
        <taxon>Desulfobacteria</taxon>
        <taxon>Desulfobacterales</taxon>
        <taxon>Desulfobacteraceae</taxon>
        <taxon>Desulfocicer</taxon>
    </lineage>
</organism>
<evidence type="ECO:0000256" key="1">
    <source>
        <dbReference type="SAM" id="Phobius"/>
    </source>
</evidence>
<sequence>MVEKGWSAFVREYKVVLLIVIVGFFLIELQILVMSSMKSGRQSWLKVVDDGGQIIYEVKGSTLTNFNKYYFENTFGSLDQYQVKLYTKEIPFPFRAWLSASVGIPVGLVLLLAFVLKAFKSLIQGRDEEVNLFDDKADNPQGRAQRLLSSAGRLNIFIIGFLLISVVLLYWIVPNMLTFLAKAGIETFENYKYFFMGIIGVLFLLFAWFMYMRYQLAKKSMDAQTEIRKFELQLQHERQLSGVPALGYDSGEKPQLIGYEDVEAEDAVGAEK</sequence>
<gene>
    <name evidence="2" type="ORF">SAMN02746065_10525</name>
</gene>
<dbReference type="AlphaFoldDB" id="A0A1W2AG39"/>
<evidence type="ECO:0000313" key="2">
    <source>
        <dbReference type="EMBL" id="SMC59208.1"/>
    </source>
</evidence>
<dbReference type="Proteomes" id="UP000192418">
    <property type="component" value="Unassembled WGS sequence"/>
</dbReference>
<feature type="transmembrane region" description="Helical" evidence="1">
    <location>
        <begin position="154"/>
        <end position="173"/>
    </location>
</feature>
<feature type="transmembrane region" description="Helical" evidence="1">
    <location>
        <begin position="193"/>
        <end position="211"/>
    </location>
</feature>
<dbReference type="OrthoDB" id="5501627at2"/>